<dbReference type="EMBL" id="LKEU01000014">
    <property type="protein sequence ID" value="OFV71812.1"/>
    <property type="molecule type" value="Genomic_DNA"/>
</dbReference>
<gene>
    <name evidence="1" type="ORF">ACWI_05600</name>
    <name evidence="2" type="ORF">LNN31_03365</name>
</gene>
<dbReference type="AlphaFoldDB" id="A0A1F2PM42"/>
<name>A0A1F2PM42_9FIRM</name>
<proteinExistence type="predicted"/>
<dbReference type="InterPro" id="IPR010298">
    <property type="entry name" value="YacP-like"/>
</dbReference>
<sequence>MKTILIVDGYNVIHGSDDLKRLSEIQLEEARLKLIDDLNGYSGFKGWETILVFDAYQQQSLEKREEVHGRIKVVFTEKNKTADSYIEKLVYSLPKAYNVRVVTSDFTLQQMVMANGAERVPVRELIQDMEASLKNFRDDKRKSVPKQGLKLSDFLDEETLDQFNKMRVKE</sequence>
<dbReference type="Proteomes" id="UP000176244">
    <property type="component" value="Unassembled WGS sequence"/>
</dbReference>
<organism evidence="1 3">
    <name type="scientific">Acetobacterium wieringae</name>
    <dbReference type="NCBI Taxonomy" id="52694"/>
    <lineage>
        <taxon>Bacteria</taxon>
        <taxon>Bacillati</taxon>
        <taxon>Bacillota</taxon>
        <taxon>Clostridia</taxon>
        <taxon>Eubacteriales</taxon>
        <taxon>Eubacteriaceae</taxon>
        <taxon>Acetobacterium</taxon>
    </lineage>
</organism>
<dbReference type="RefSeq" id="WP_070369927.1">
    <property type="nucleotide sequence ID" value="NZ_CABIIK010000034.1"/>
</dbReference>
<dbReference type="STRING" id="52694.ACWI_05600"/>
<evidence type="ECO:0000313" key="1">
    <source>
        <dbReference type="EMBL" id="OFV71812.1"/>
    </source>
</evidence>
<reference evidence="1 3" key="1">
    <citation type="submission" date="2015-09" db="EMBL/GenBank/DDBJ databases">
        <title>Genome sequence of Acetobacterium wieringae DSM 1911.</title>
        <authorList>
            <person name="Poehlein A."/>
            <person name="Bengelsdorf F.R."/>
            <person name="Schiel-Bengelsdorf B."/>
            <person name="Duerre P."/>
            <person name="Daniel R."/>
        </authorList>
    </citation>
    <scope>NUCLEOTIDE SEQUENCE [LARGE SCALE GENOMIC DNA]</scope>
    <source>
        <strain evidence="1 3">DSM 1911</strain>
    </source>
</reference>
<accession>A0A1F2PM42</accession>
<dbReference type="Proteomes" id="UP001163550">
    <property type="component" value="Chromosome"/>
</dbReference>
<dbReference type="CDD" id="cd10912">
    <property type="entry name" value="PIN_YacP-like"/>
    <property type="match status" value="1"/>
</dbReference>
<reference evidence="2" key="2">
    <citation type="submission" date="2021-11" db="EMBL/GenBank/DDBJ databases">
        <title>Isoprene-degrading acetogen.</title>
        <authorList>
            <person name="Yang Y."/>
            <person name="Jin H."/>
            <person name="Yan J."/>
        </authorList>
    </citation>
    <scope>NUCLEOTIDE SEQUENCE</scope>
    <source>
        <strain evidence="2">Berkeley</strain>
    </source>
</reference>
<evidence type="ECO:0000313" key="4">
    <source>
        <dbReference type="Proteomes" id="UP001163550"/>
    </source>
</evidence>
<dbReference type="PANTHER" id="PTHR34547">
    <property type="entry name" value="YACP-LIKE NYN DOMAIN PROTEIN"/>
    <property type="match status" value="1"/>
</dbReference>
<evidence type="ECO:0000313" key="2">
    <source>
        <dbReference type="EMBL" id="UYO63484.1"/>
    </source>
</evidence>
<dbReference type="EMBL" id="CP087994">
    <property type="protein sequence ID" value="UYO63484.1"/>
    <property type="molecule type" value="Genomic_DNA"/>
</dbReference>
<keyword evidence="4" id="KW-1185">Reference proteome</keyword>
<evidence type="ECO:0000313" key="3">
    <source>
        <dbReference type="Proteomes" id="UP000176244"/>
    </source>
</evidence>
<dbReference type="PANTHER" id="PTHR34547:SF1">
    <property type="entry name" value="YACP-LIKE NYN DOMAIN PROTEIN"/>
    <property type="match status" value="1"/>
</dbReference>
<protein>
    <submittedName>
        <fullName evidence="2">NYN domain-containing protein</fullName>
    </submittedName>
    <submittedName>
        <fullName evidence="1">YacP-like NYN domain protein</fullName>
    </submittedName>
</protein>
<dbReference type="Pfam" id="PF05991">
    <property type="entry name" value="NYN_YacP"/>
    <property type="match status" value="1"/>
</dbReference>